<organism evidence="2 3">
    <name type="scientific">Rhodonellum ikkaensis</name>
    <dbReference type="NCBI Taxonomy" id="336829"/>
    <lineage>
        <taxon>Bacteria</taxon>
        <taxon>Pseudomonadati</taxon>
        <taxon>Bacteroidota</taxon>
        <taxon>Cytophagia</taxon>
        <taxon>Cytophagales</taxon>
        <taxon>Cytophagaceae</taxon>
        <taxon>Rhodonellum</taxon>
    </lineage>
</organism>
<dbReference type="InterPro" id="IPR003615">
    <property type="entry name" value="HNH_nuc"/>
</dbReference>
<name>A0A1H3SCR8_9BACT</name>
<evidence type="ECO:0000313" key="2">
    <source>
        <dbReference type="EMBL" id="SDZ35802.1"/>
    </source>
</evidence>
<dbReference type="EMBL" id="FNQC01000011">
    <property type="protein sequence ID" value="SDZ35802.1"/>
    <property type="molecule type" value="Genomic_DNA"/>
</dbReference>
<dbReference type="GO" id="GO:0004519">
    <property type="term" value="F:endonuclease activity"/>
    <property type="evidence" value="ECO:0007669"/>
    <property type="project" value="UniProtKB-KW"/>
</dbReference>
<reference evidence="2 3" key="1">
    <citation type="submission" date="2016-10" db="EMBL/GenBank/DDBJ databases">
        <authorList>
            <person name="Varghese N."/>
            <person name="Submissions S."/>
        </authorList>
    </citation>
    <scope>NUCLEOTIDE SEQUENCE [LARGE SCALE GENOMIC DNA]</scope>
    <source>
        <strain evidence="2 3">DSM 17997</strain>
    </source>
</reference>
<sequence length="132" mass="15353">MTGKWSKKSWTGESSAFYQTTKWKNFRKKIIEETPLCELCSQYGFVNAGKIADHIIPRSICEDLEYEVDNIQILCEDFEGGTNCHSQKTAQSRNIKLIESFIDEMENGKLQYICTEKKKKKLFELLKEKGLK</sequence>
<dbReference type="Pfam" id="PF01844">
    <property type="entry name" value="HNH"/>
    <property type="match status" value="1"/>
</dbReference>
<accession>A0A1H3SCR8</accession>
<evidence type="ECO:0000259" key="1">
    <source>
        <dbReference type="Pfam" id="PF01844"/>
    </source>
</evidence>
<dbReference type="Gene3D" id="1.10.30.50">
    <property type="match status" value="1"/>
</dbReference>
<evidence type="ECO:0000313" key="3">
    <source>
        <dbReference type="Proteomes" id="UP000199663"/>
    </source>
</evidence>
<proteinExistence type="predicted"/>
<protein>
    <submittedName>
        <fullName evidence="2">HNH endonuclease</fullName>
    </submittedName>
</protein>
<keyword evidence="2" id="KW-0255">Endonuclease</keyword>
<feature type="domain" description="HNH" evidence="1">
    <location>
        <begin position="37"/>
        <end position="90"/>
    </location>
</feature>
<keyword evidence="2" id="KW-0540">Nuclease</keyword>
<gene>
    <name evidence="2" type="ORF">SAMN05444412_11164</name>
</gene>
<dbReference type="RefSeq" id="WP_019598770.1">
    <property type="nucleotide sequence ID" value="NZ_FNQC01000011.1"/>
</dbReference>
<keyword evidence="2" id="KW-0378">Hydrolase</keyword>
<dbReference type="Proteomes" id="UP000199663">
    <property type="component" value="Unassembled WGS sequence"/>
</dbReference>
<keyword evidence="3" id="KW-1185">Reference proteome</keyword>
<comment type="caution">
    <text evidence="2">The sequence shown here is derived from an EMBL/GenBank/DDBJ whole genome shotgun (WGS) entry which is preliminary data.</text>
</comment>
<dbReference type="CDD" id="cd00085">
    <property type="entry name" value="HNHc"/>
    <property type="match status" value="1"/>
</dbReference>
<dbReference type="InterPro" id="IPR002711">
    <property type="entry name" value="HNH"/>
</dbReference>